<evidence type="ECO:0000313" key="3">
    <source>
        <dbReference type="Proteomes" id="UP000199546"/>
    </source>
</evidence>
<dbReference type="Proteomes" id="UP000199546">
    <property type="component" value="Unassembled WGS sequence"/>
</dbReference>
<dbReference type="STRING" id="1296565.SAMN05660657_01851"/>
<dbReference type="Gene3D" id="2.60.120.560">
    <property type="entry name" value="Exo-inulinase, domain 1"/>
    <property type="match status" value="1"/>
</dbReference>
<reference evidence="3" key="1">
    <citation type="submission" date="2016-10" db="EMBL/GenBank/DDBJ databases">
        <authorList>
            <person name="Varghese N."/>
            <person name="Submissions S."/>
        </authorList>
    </citation>
    <scope>NUCLEOTIDE SEQUENCE [LARGE SCALE GENOMIC DNA]</scope>
    <source>
        <strain evidence="3">DSM 46136</strain>
    </source>
</reference>
<sequence>MGAGRGGFARSLLGGLVTCTLLTGCTGGDVADADATDSVVCDPWHQGDRCGGWRLAFDGYGTASGTQRPEGWLYRLAPQTVDDESKTAAALALSEQEFGDVEVSVRLRTREQLRRPRGNPWEVAWLVWHHTDNQHFYYVTLKPNGWEVGKADPAFPGAQRFLTSGTAPTFPVGSWYEVRIRQVGAEIEVSVDGAPLARVVDTGDPYTGGSVGLYTEDAAVEFEDIQLTAV</sequence>
<name>A0A1I6ZEQ7_9ACTN</name>
<dbReference type="GO" id="GO:0016787">
    <property type="term" value="F:hydrolase activity"/>
    <property type="evidence" value="ECO:0007669"/>
    <property type="project" value="InterPro"/>
</dbReference>
<accession>A0A1I6ZEQ7</accession>
<evidence type="ECO:0000259" key="1">
    <source>
        <dbReference type="Pfam" id="PF06439"/>
    </source>
</evidence>
<dbReference type="AlphaFoldDB" id="A0A1I6ZEQ7"/>
<protein>
    <recommendedName>
        <fullName evidence="1">3-keto-alpha-glucoside-1,2-lyase/3-keto-2-hydroxy-glucal hydratase domain-containing protein</fullName>
    </recommendedName>
</protein>
<dbReference type="EMBL" id="FPBA01000005">
    <property type="protein sequence ID" value="SFT61011.1"/>
    <property type="molecule type" value="Genomic_DNA"/>
</dbReference>
<dbReference type="RefSeq" id="WP_175551511.1">
    <property type="nucleotide sequence ID" value="NZ_FPBA01000005.1"/>
</dbReference>
<organism evidence="2 3">
    <name type="scientific">Geodermatophilus amargosae</name>
    <dbReference type="NCBI Taxonomy" id="1296565"/>
    <lineage>
        <taxon>Bacteria</taxon>
        <taxon>Bacillati</taxon>
        <taxon>Actinomycetota</taxon>
        <taxon>Actinomycetes</taxon>
        <taxon>Geodermatophilales</taxon>
        <taxon>Geodermatophilaceae</taxon>
        <taxon>Geodermatophilus</taxon>
    </lineage>
</organism>
<keyword evidence="3" id="KW-1185">Reference proteome</keyword>
<dbReference type="InterPro" id="IPR010496">
    <property type="entry name" value="AL/BT2_dom"/>
</dbReference>
<evidence type="ECO:0000313" key="2">
    <source>
        <dbReference type="EMBL" id="SFT61011.1"/>
    </source>
</evidence>
<proteinExistence type="predicted"/>
<gene>
    <name evidence="2" type="ORF">SAMN05660657_01851</name>
</gene>
<dbReference type="PROSITE" id="PS51257">
    <property type="entry name" value="PROKAR_LIPOPROTEIN"/>
    <property type="match status" value="1"/>
</dbReference>
<feature type="domain" description="3-keto-alpha-glucoside-1,2-lyase/3-keto-2-hydroxy-glucal hydratase" evidence="1">
    <location>
        <begin position="53"/>
        <end position="227"/>
    </location>
</feature>
<dbReference type="Pfam" id="PF06439">
    <property type="entry name" value="3keto-disac_hyd"/>
    <property type="match status" value="1"/>
</dbReference>